<feature type="chain" id="PRO_5003897047" evidence="4">
    <location>
        <begin position="24"/>
        <end position="185"/>
    </location>
</feature>
<comment type="caution">
    <text evidence="6">The sequence shown here is derived from an EMBL/GenBank/DDBJ whole genome shotgun (WGS) entry which is preliminary data.</text>
</comment>
<evidence type="ECO:0000256" key="4">
    <source>
        <dbReference type="SAM" id="SignalP"/>
    </source>
</evidence>
<dbReference type="PANTHER" id="PTHR36504">
    <property type="entry name" value="LIPOPOLYSACCHARIDE EXPORT SYSTEM PROTEIN LPTA"/>
    <property type="match status" value="1"/>
</dbReference>
<dbReference type="InterPro" id="IPR005653">
    <property type="entry name" value="OstA-like_N"/>
</dbReference>
<sequence>MFKLNTYLLASLLFVAGANSLNAQEVVKKADFDKPTMLSSDKSFGDGKEKVAVHEGNVKITQGTLEIKADRLKVSAALGKDKEIFEATGNPASYTQQLADGTMVVAKANNIRYEKATKTISLKGNAELYQNAFSIKTDSIIYDILKEQWQAQKDTDSRQQVVTVFDGTALKKTKEAIEKQKETKK</sequence>
<protein>
    <submittedName>
        <fullName evidence="6">Lipopolysaccharide export system protein LptA</fullName>
    </submittedName>
</protein>
<evidence type="ECO:0000256" key="1">
    <source>
        <dbReference type="ARBA" id="ARBA00022448"/>
    </source>
</evidence>
<dbReference type="GO" id="GO:0030288">
    <property type="term" value="C:outer membrane-bounded periplasmic space"/>
    <property type="evidence" value="ECO:0007669"/>
    <property type="project" value="TreeGrafter"/>
</dbReference>
<organism evidence="6 7">
    <name type="scientific">Brumicola pallidula DSM 14239 = ACAM 615</name>
    <dbReference type="NCBI Taxonomy" id="1121922"/>
    <lineage>
        <taxon>Bacteria</taxon>
        <taxon>Pseudomonadati</taxon>
        <taxon>Pseudomonadota</taxon>
        <taxon>Gammaproteobacteria</taxon>
        <taxon>Alteromonadales</taxon>
        <taxon>Alteromonadaceae</taxon>
        <taxon>Brumicola</taxon>
    </lineage>
</organism>
<dbReference type="GO" id="GO:0017089">
    <property type="term" value="F:glycolipid transfer activity"/>
    <property type="evidence" value="ECO:0007669"/>
    <property type="project" value="TreeGrafter"/>
</dbReference>
<name>K6Y4M0_9ALTE</name>
<dbReference type="AlphaFoldDB" id="K6Y4M0"/>
<keyword evidence="2 4" id="KW-0732">Signal</keyword>
<dbReference type="STRING" id="1121922.GCA_000428905_01374"/>
<evidence type="ECO:0000313" key="7">
    <source>
        <dbReference type="Proteomes" id="UP000006251"/>
    </source>
</evidence>
<proteinExistence type="predicted"/>
<dbReference type="Proteomes" id="UP000006251">
    <property type="component" value="Unassembled WGS sequence"/>
</dbReference>
<dbReference type="GO" id="GO:0001530">
    <property type="term" value="F:lipopolysaccharide binding"/>
    <property type="evidence" value="ECO:0007669"/>
    <property type="project" value="InterPro"/>
</dbReference>
<dbReference type="RefSeq" id="WP_006009504.1">
    <property type="nucleotide sequence ID" value="NZ_BAEQ01000016.1"/>
</dbReference>
<accession>K6Y4M0</accession>
<dbReference type="GO" id="GO:0009279">
    <property type="term" value="C:cell outer membrane"/>
    <property type="evidence" value="ECO:0007669"/>
    <property type="project" value="TreeGrafter"/>
</dbReference>
<dbReference type="Pfam" id="PF03968">
    <property type="entry name" value="LptD_N"/>
    <property type="match status" value="1"/>
</dbReference>
<evidence type="ECO:0000313" key="6">
    <source>
        <dbReference type="EMBL" id="GAC27729.1"/>
    </source>
</evidence>
<dbReference type="InterPro" id="IPR014340">
    <property type="entry name" value="LptA"/>
</dbReference>
<evidence type="ECO:0000259" key="5">
    <source>
        <dbReference type="Pfam" id="PF03968"/>
    </source>
</evidence>
<dbReference type="GO" id="GO:0015920">
    <property type="term" value="P:lipopolysaccharide transport"/>
    <property type="evidence" value="ECO:0007669"/>
    <property type="project" value="InterPro"/>
</dbReference>
<feature type="signal peptide" evidence="4">
    <location>
        <begin position="1"/>
        <end position="23"/>
    </location>
</feature>
<gene>
    <name evidence="6" type="primary">lptA</name>
    <name evidence="6" type="ORF">GPAL_0849</name>
</gene>
<keyword evidence="7" id="KW-1185">Reference proteome</keyword>
<reference evidence="7" key="1">
    <citation type="journal article" date="2014" name="Environ. Microbiol.">
        <title>Comparative genomics of the marine bacterial genus Glaciecola reveals the high degree of genomic diversity and genomic characteristic for cold adaptation.</title>
        <authorList>
            <person name="Qin Q.L."/>
            <person name="Xie B.B."/>
            <person name="Yu Y."/>
            <person name="Shu Y.L."/>
            <person name="Rong J.C."/>
            <person name="Zhang Y.J."/>
            <person name="Zhao D.L."/>
            <person name="Chen X.L."/>
            <person name="Zhang X.Y."/>
            <person name="Chen B."/>
            <person name="Zhou B.C."/>
            <person name="Zhang Y.Z."/>
        </authorList>
    </citation>
    <scope>NUCLEOTIDE SEQUENCE [LARGE SCALE GENOMIC DNA]</scope>
    <source>
        <strain evidence="7">ACAM 615</strain>
    </source>
</reference>
<dbReference type="PANTHER" id="PTHR36504:SF1">
    <property type="entry name" value="LIPOPOLYSACCHARIDE EXPORT SYSTEM PROTEIN LPTA"/>
    <property type="match status" value="1"/>
</dbReference>
<evidence type="ECO:0000256" key="2">
    <source>
        <dbReference type="ARBA" id="ARBA00022729"/>
    </source>
</evidence>
<dbReference type="InterPro" id="IPR052037">
    <property type="entry name" value="LPS_export_LptA"/>
</dbReference>
<keyword evidence="1" id="KW-0813">Transport</keyword>
<keyword evidence="3" id="KW-0574">Periplasm</keyword>
<dbReference type="EMBL" id="BAEQ01000016">
    <property type="protein sequence ID" value="GAC27729.1"/>
    <property type="molecule type" value="Genomic_DNA"/>
</dbReference>
<dbReference type="NCBIfam" id="TIGR03002">
    <property type="entry name" value="outer_YhbN_LptA"/>
    <property type="match status" value="1"/>
</dbReference>
<dbReference type="OrthoDB" id="5599500at2"/>
<feature type="domain" description="Organic solvent tolerance-like N-terminal" evidence="5">
    <location>
        <begin position="40"/>
        <end position="147"/>
    </location>
</feature>
<evidence type="ECO:0000256" key="3">
    <source>
        <dbReference type="ARBA" id="ARBA00022764"/>
    </source>
</evidence>
<dbReference type="Gene3D" id="2.60.450.10">
    <property type="entry name" value="Lipopolysaccharide (LPS) transport protein A like domain"/>
    <property type="match status" value="1"/>
</dbReference>